<sequence length="381" mass="42723">MASYEPRANRYHLLMSSSDDTPTPPALTDTNFPRLTLSPPPKYTTTATAPSMTPLSNPSKQPASSTPSAEGGLTSWSTAFLASKPQPVRDGVTRLLALQHAYTRLMMQYQEEAGALERKYQALARPLFEQRTAAIAGILNPSPSGSSRRGGGGRNGSGGIPEFWLAAMRNEPSLRDLIMPRDEEVLGLLRDIRVETSQGDGERGFALVFDFGAAAQNPWFDNTELRKTYVYARAADSPGGDGEDIYGSEYTYSAVRGDVVRWKAGMDLTVRDGGWDHEEGESFFAWFTAPERPVDEEDEEAMRRFEWLLELDFDYGEVFKDKVIPYAVHWYTGEATLYEEEDEEDDDDEDDDEEEDDDDEDDEDEEDEDEPPAYRVTRGRV</sequence>
<evidence type="ECO:0000313" key="4">
    <source>
        <dbReference type="EMBL" id="KAK3899022.1"/>
    </source>
</evidence>
<comment type="caution">
    <text evidence="4">The sequence shown here is derived from an EMBL/GenBank/DDBJ whole genome shotgun (WGS) entry which is preliminary data.</text>
</comment>
<proteinExistence type="inferred from homology"/>
<dbReference type="AlphaFoldDB" id="A0AAN6MF10"/>
<feature type="region of interest" description="Disordered" evidence="3">
    <location>
        <begin position="1"/>
        <end position="71"/>
    </location>
</feature>
<evidence type="ECO:0000256" key="2">
    <source>
        <dbReference type="RuleBase" id="RU003876"/>
    </source>
</evidence>
<organism evidence="4 5">
    <name type="scientific">Staphylotrichum tortipilum</name>
    <dbReference type="NCBI Taxonomy" id="2831512"/>
    <lineage>
        <taxon>Eukaryota</taxon>
        <taxon>Fungi</taxon>
        <taxon>Dikarya</taxon>
        <taxon>Ascomycota</taxon>
        <taxon>Pezizomycotina</taxon>
        <taxon>Sordariomycetes</taxon>
        <taxon>Sordariomycetidae</taxon>
        <taxon>Sordariales</taxon>
        <taxon>Chaetomiaceae</taxon>
        <taxon>Staphylotrichum</taxon>
    </lineage>
</organism>
<reference evidence="4" key="1">
    <citation type="journal article" date="2023" name="Mol. Phylogenet. Evol.">
        <title>Genome-scale phylogeny and comparative genomics of the fungal order Sordariales.</title>
        <authorList>
            <person name="Hensen N."/>
            <person name="Bonometti L."/>
            <person name="Westerberg I."/>
            <person name="Brannstrom I.O."/>
            <person name="Guillou S."/>
            <person name="Cros-Aarteil S."/>
            <person name="Calhoun S."/>
            <person name="Haridas S."/>
            <person name="Kuo A."/>
            <person name="Mondo S."/>
            <person name="Pangilinan J."/>
            <person name="Riley R."/>
            <person name="LaButti K."/>
            <person name="Andreopoulos B."/>
            <person name="Lipzen A."/>
            <person name="Chen C."/>
            <person name="Yan M."/>
            <person name="Daum C."/>
            <person name="Ng V."/>
            <person name="Clum A."/>
            <person name="Steindorff A."/>
            <person name="Ohm R.A."/>
            <person name="Martin F."/>
            <person name="Silar P."/>
            <person name="Natvig D.O."/>
            <person name="Lalanne C."/>
            <person name="Gautier V."/>
            <person name="Ament-Velasquez S.L."/>
            <person name="Kruys A."/>
            <person name="Hutchinson M.I."/>
            <person name="Powell A.J."/>
            <person name="Barry K."/>
            <person name="Miller A.N."/>
            <person name="Grigoriev I.V."/>
            <person name="Debuchy R."/>
            <person name="Gladieux P."/>
            <person name="Hiltunen Thoren M."/>
            <person name="Johannesson H."/>
        </authorList>
    </citation>
    <scope>NUCLEOTIDE SEQUENCE</scope>
    <source>
        <strain evidence="4">CBS 103.79</strain>
    </source>
</reference>
<name>A0AAN6MF10_9PEZI</name>
<dbReference type="EMBL" id="MU855844">
    <property type="protein sequence ID" value="KAK3899022.1"/>
    <property type="molecule type" value="Genomic_DNA"/>
</dbReference>
<dbReference type="Pfam" id="PF00956">
    <property type="entry name" value="NAP"/>
    <property type="match status" value="1"/>
</dbReference>
<evidence type="ECO:0000313" key="5">
    <source>
        <dbReference type="Proteomes" id="UP001303889"/>
    </source>
</evidence>
<dbReference type="InterPro" id="IPR002164">
    <property type="entry name" value="NAP_family"/>
</dbReference>
<evidence type="ECO:0000256" key="1">
    <source>
        <dbReference type="ARBA" id="ARBA00009947"/>
    </source>
</evidence>
<protein>
    <recommendedName>
        <fullName evidence="6">Nucleosome assembly protein</fullName>
    </recommendedName>
</protein>
<feature type="compositionally biased region" description="Polar residues" evidence="3">
    <location>
        <begin position="51"/>
        <end position="71"/>
    </location>
</feature>
<evidence type="ECO:0000256" key="3">
    <source>
        <dbReference type="SAM" id="MobiDB-lite"/>
    </source>
</evidence>
<gene>
    <name evidence="4" type="ORF">C8A05DRAFT_37372</name>
</gene>
<feature type="region of interest" description="Disordered" evidence="3">
    <location>
        <begin position="334"/>
        <end position="381"/>
    </location>
</feature>
<keyword evidence="5" id="KW-1185">Reference proteome</keyword>
<feature type="compositionally biased region" description="Acidic residues" evidence="3">
    <location>
        <begin position="337"/>
        <end position="371"/>
    </location>
</feature>
<comment type="similarity">
    <text evidence="1 2">Belongs to the nucleosome assembly protein (NAP) family.</text>
</comment>
<dbReference type="SUPFAM" id="SSF143113">
    <property type="entry name" value="NAP-like"/>
    <property type="match status" value="1"/>
</dbReference>
<accession>A0AAN6MF10</accession>
<reference evidence="4" key="2">
    <citation type="submission" date="2023-05" db="EMBL/GenBank/DDBJ databases">
        <authorList>
            <consortium name="Lawrence Berkeley National Laboratory"/>
            <person name="Steindorff A."/>
            <person name="Hensen N."/>
            <person name="Bonometti L."/>
            <person name="Westerberg I."/>
            <person name="Brannstrom I.O."/>
            <person name="Guillou S."/>
            <person name="Cros-Aarteil S."/>
            <person name="Calhoun S."/>
            <person name="Haridas S."/>
            <person name="Kuo A."/>
            <person name="Mondo S."/>
            <person name="Pangilinan J."/>
            <person name="Riley R."/>
            <person name="Labutti K."/>
            <person name="Andreopoulos B."/>
            <person name="Lipzen A."/>
            <person name="Chen C."/>
            <person name="Yanf M."/>
            <person name="Daum C."/>
            <person name="Ng V."/>
            <person name="Clum A."/>
            <person name="Ohm R."/>
            <person name="Martin F."/>
            <person name="Silar P."/>
            <person name="Natvig D."/>
            <person name="Lalanne C."/>
            <person name="Gautier V."/>
            <person name="Ament-Velasquez S.L."/>
            <person name="Kruys A."/>
            <person name="Hutchinson M.I."/>
            <person name="Powell A.J."/>
            <person name="Barry K."/>
            <person name="Miller A.N."/>
            <person name="Grigoriev I.V."/>
            <person name="Debuchy R."/>
            <person name="Gladieux P."/>
            <person name="Thoren M.H."/>
            <person name="Johannesson H."/>
        </authorList>
    </citation>
    <scope>NUCLEOTIDE SEQUENCE</scope>
    <source>
        <strain evidence="4">CBS 103.79</strain>
    </source>
</reference>
<dbReference type="Gene3D" id="1.20.5.1500">
    <property type="match status" value="1"/>
</dbReference>
<dbReference type="Proteomes" id="UP001303889">
    <property type="component" value="Unassembled WGS sequence"/>
</dbReference>
<evidence type="ECO:0008006" key="6">
    <source>
        <dbReference type="Google" id="ProtNLM"/>
    </source>
</evidence>
<dbReference type="Gene3D" id="3.30.1120.90">
    <property type="entry name" value="Nucleosome assembly protein"/>
    <property type="match status" value="1"/>
</dbReference>
<dbReference type="PANTHER" id="PTHR11875">
    <property type="entry name" value="TESTIS-SPECIFIC Y-ENCODED PROTEIN"/>
    <property type="match status" value="1"/>
</dbReference>
<dbReference type="GO" id="GO:0005634">
    <property type="term" value="C:nucleus"/>
    <property type="evidence" value="ECO:0007669"/>
    <property type="project" value="InterPro"/>
</dbReference>
<dbReference type="GO" id="GO:0006334">
    <property type="term" value="P:nucleosome assembly"/>
    <property type="evidence" value="ECO:0007669"/>
    <property type="project" value="InterPro"/>
</dbReference>
<feature type="compositionally biased region" description="Low complexity" evidence="3">
    <location>
        <begin position="16"/>
        <end position="30"/>
    </location>
</feature>
<dbReference type="InterPro" id="IPR037231">
    <property type="entry name" value="NAP-like_sf"/>
</dbReference>